<dbReference type="EMBL" id="CP120627">
    <property type="protein sequence ID" value="WEW56538.1"/>
    <property type="molecule type" value="Genomic_DNA"/>
</dbReference>
<dbReference type="Proteomes" id="UP001219355">
    <property type="component" value="Chromosome 1"/>
</dbReference>
<feature type="compositionally biased region" description="Basic and acidic residues" evidence="5">
    <location>
        <begin position="61"/>
        <end position="75"/>
    </location>
</feature>
<feature type="compositionally biased region" description="Polar residues" evidence="5">
    <location>
        <begin position="259"/>
        <end position="268"/>
    </location>
</feature>
<keyword evidence="4" id="KW-0862">Zinc</keyword>
<evidence type="ECO:0000313" key="7">
    <source>
        <dbReference type="Proteomes" id="UP001219355"/>
    </source>
</evidence>
<evidence type="ECO:0000256" key="5">
    <source>
        <dbReference type="SAM" id="MobiDB-lite"/>
    </source>
</evidence>
<feature type="region of interest" description="Disordered" evidence="5">
    <location>
        <begin position="233"/>
        <end position="346"/>
    </location>
</feature>
<dbReference type="PANTHER" id="PTHR46395">
    <property type="entry name" value="ADP-RIBOSYLATION FACTOR GTPASE-ACTIVATING PROTEIN 1"/>
    <property type="match status" value="1"/>
</dbReference>
<evidence type="ECO:0000256" key="1">
    <source>
        <dbReference type="ARBA" id="ARBA00022468"/>
    </source>
</evidence>
<keyword evidence="3" id="KW-0863">Zinc-finger</keyword>
<evidence type="ECO:0000313" key="6">
    <source>
        <dbReference type="EMBL" id="WEW56538.1"/>
    </source>
</evidence>
<dbReference type="GO" id="GO:0030100">
    <property type="term" value="P:regulation of endocytosis"/>
    <property type="evidence" value="ECO:0007669"/>
    <property type="project" value="TreeGrafter"/>
</dbReference>
<reference evidence="6" key="1">
    <citation type="submission" date="2023-03" db="EMBL/GenBank/DDBJ databases">
        <title>Emydomyces testavorans Genome Sequence.</title>
        <authorList>
            <person name="Hoyer L."/>
        </authorList>
    </citation>
    <scope>NUCLEOTIDE SEQUENCE</scope>
    <source>
        <strain evidence="6">16-2883</strain>
    </source>
</reference>
<keyword evidence="7" id="KW-1185">Reference proteome</keyword>
<evidence type="ECO:0000256" key="4">
    <source>
        <dbReference type="ARBA" id="ARBA00022833"/>
    </source>
</evidence>
<dbReference type="AlphaFoldDB" id="A0AAF0DDZ9"/>
<feature type="region of interest" description="Disordered" evidence="5">
    <location>
        <begin position="61"/>
        <end position="112"/>
    </location>
</feature>
<dbReference type="GO" id="GO:0008270">
    <property type="term" value="F:zinc ion binding"/>
    <property type="evidence" value="ECO:0007669"/>
    <property type="project" value="UniProtKB-KW"/>
</dbReference>
<dbReference type="GO" id="GO:0032012">
    <property type="term" value="P:regulation of ARF protein signal transduction"/>
    <property type="evidence" value="ECO:0007669"/>
    <property type="project" value="TreeGrafter"/>
</dbReference>
<feature type="compositionally biased region" description="Polar residues" evidence="5">
    <location>
        <begin position="238"/>
        <end position="251"/>
    </location>
</feature>
<sequence length="346" mass="36930">MDAFKTVEIRRMEYGGNQPWKAFFDAHSITAAESTTFDDATIKERYSGEVGEEWKARLNAKVEGREYVPGEEKKNSSNAVSRTNTPGTLGNGSANQSGAISPGENTGSMKSRKEQNEDYFARLGGENATRSEELPPSQGGKFTGFGGGMPVSNQTSKQNEGIPGINDFQNDPVAALTKGFGWFTTTIGKSAKTVNDSYLQPAAKSQTQPKPLSSPACVQLAESDFAAQARLAAAEVSRNVQSSARGATDSFSRFVEGPSDSQNRSASASRRVEPERKDFWDDFAALGDDRNRKANTATPTSRSGAIGTAAMKKSIPSSTTGSSTNLSLGAGTSTKGKGKEDWDDNW</sequence>
<feature type="compositionally biased region" description="Basic and acidic residues" evidence="5">
    <location>
        <begin position="270"/>
        <end position="280"/>
    </location>
</feature>
<accession>A0AAF0DDZ9</accession>
<evidence type="ECO:0000256" key="3">
    <source>
        <dbReference type="ARBA" id="ARBA00022771"/>
    </source>
</evidence>
<feature type="compositionally biased region" description="Polar residues" evidence="5">
    <location>
        <begin position="294"/>
        <end position="303"/>
    </location>
</feature>
<name>A0AAF0DDZ9_9EURO</name>
<dbReference type="GO" id="GO:0000139">
    <property type="term" value="C:Golgi membrane"/>
    <property type="evidence" value="ECO:0007669"/>
    <property type="project" value="TreeGrafter"/>
</dbReference>
<feature type="compositionally biased region" description="Polar residues" evidence="5">
    <location>
        <begin position="76"/>
        <end position="109"/>
    </location>
</feature>
<organism evidence="6 7">
    <name type="scientific">Emydomyces testavorans</name>
    <dbReference type="NCBI Taxonomy" id="2070801"/>
    <lineage>
        <taxon>Eukaryota</taxon>
        <taxon>Fungi</taxon>
        <taxon>Dikarya</taxon>
        <taxon>Ascomycota</taxon>
        <taxon>Pezizomycotina</taxon>
        <taxon>Eurotiomycetes</taxon>
        <taxon>Eurotiomycetidae</taxon>
        <taxon>Onygenales</taxon>
        <taxon>Nannizziopsiaceae</taxon>
        <taxon>Emydomyces</taxon>
    </lineage>
</organism>
<dbReference type="PANTHER" id="PTHR46395:SF1">
    <property type="entry name" value="ADP-RIBOSYLATION FACTOR GTPASE-ACTIVATING PROTEIN 1"/>
    <property type="match status" value="1"/>
</dbReference>
<proteinExistence type="predicted"/>
<protein>
    <submittedName>
        <fullName evidence="6">Zn finger-containing GTPase- Activating Protein for ARF</fullName>
    </submittedName>
</protein>
<keyword evidence="2" id="KW-0479">Metal-binding</keyword>
<gene>
    <name evidence="6" type="primary">GCS1</name>
    <name evidence="6" type="ORF">PRK78_001984</name>
</gene>
<feature type="region of interest" description="Disordered" evidence="5">
    <location>
        <begin position="125"/>
        <end position="166"/>
    </location>
</feature>
<keyword evidence="1" id="KW-0343">GTPase activation</keyword>
<dbReference type="GO" id="GO:0005096">
    <property type="term" value="F:GTPase activator activity"/>
    <property type="evidence" value="ECO:0007669"/>
    <property type="project" value="UniProtKB-KW"/>
</dbReference>
<feature type="compositionally biased region" description="Low complexity" evidence="5">
    <location>
        <begin position="317"/>
        <end position="334"/>
    </location>
</feature>
<evidence type="ECO:0000256" key="2">
    <source>
        <dbReference type="ARBA" id="ARBA00022723"/>
    </source>
</evidence>